<dbReference type="PROSITE" id="PS00434">
    <property type="entry name" value="HSF_DOMAIN"/>
    <property type="match status" value="1"/>
</dbReference>
<dbReference type="GO" id="GO:0034605">
    <property type="term" value="P:cellular response to heat"/>
    <property type="evidence" value="ECO:0007669"/>
    <property type="project" value="TreeGrafter"/>
</dbReference>
<dbReference type="FunFam" id="1.10.10.10:FF:000367">
    <property type="entry name" value="Heat stress transcription factor A-8"/>
    <property type="match status" value="1"/>
</dbReference>
<dbReference type="EMBL" id="CM031827">
    <property type="protein sequence ID" value="KAG6723308.1"/>
    <property type="molecule type" value="Genomic_DNA"/>
</dbReference>
<feature type="compositionally biased region" description="Polar residues" evidence="11">
    <location>
        <begin position="1"/>
        <end position="13"/>
    </location>
</feature>
<evidence type="ECO:0000256" key="1">
    <source>
        <dbReference type="ARBA" id="ARBA00004123"/>
    </source>
</evidence>
<comment type="caution">
    <text evidence="13">The sequence shown here is derived from an EMBL/GenBank/DDBJ whole genome shotgun (WGS) entry which is preliminary data.</text>
</comment>
<proteinExistence type="inferred from homology"/>
<comment type="subunit">
    <text evidence="2">Homotrimer.</text>
</comment>
<keyword evidence="6" id="KW-0238">DNA-binding</keyword>
<keyword evidence="7" id="KW-0804">Transcription</keyword>
<evidence type="ECO:0000256" key="3">
    <source>
        <dbReference type="ARBA" id="ARBA00022553"/>
    </source>
</evidence>
<keyword evidence="8" id="KW-0539">Nucleus</keyword>
<organism evidence="13 14">
    <name type="scientific">Carya illinoinensis</name>
    <name type="common">Pecan</name>
    <dbReference type="NCBI Taxonomy" id="32201"/>
    <lineage>
        <taxon>Eukaryota</taxon>
        <taxon>Viridiplantae</taxon>
        <taxon>Streptophyta</taxon>
        <taxon>Embryophyta</taxon>
        <taxon>Tracheophyta</taxon>
        <taxon>Spermatophyta</taxon>
        <taxon>Magnoliopsida</taxon>
        <taxon>eudicotyledons</taxon>
        <taxon>Gunneridae</taxon>
        <taxon>Pentapetalae</taxon>
        <taxon>rosids</taxon>
        <taxon>fabids</taxon>
        <taxon>Fagales</taxon>
        <taxon>Juglandaceae</taxon>
        <taxon>Carya</taxon>
    </lineage>
</organism>
<sequence>MVTESNGGHTFSSLPKKEQVGVEEEEETRTTPSDNIPTNSGGAPDGGSSSTAIRTPVHDINDTAPPTRTKASEVGDIEVVCIKEEEDEEEEEDPDVASFDGDGGGNYGPSSSYSSAAVPKPMEGLHEPGPTPFLKKIFEMVEDPDTDTVVSWSKTRDSFTVWDEHVFAQDLLPRYFKHRNFSSFIRQLNTYGFKKIDTDNWKFANEGFQGGKKHLLKSIKRRSRLNKHQQQQEGAVGVNPKKPGLKAELESLREDQNVLKVEILNLRQQQNDSQNHLGVVKNRIRGAECRLQQTLFFLTKVTKSPSFAQQLIQKTKQQKRELGGGEFVKRRRLLASHGREKAIDNSHSINCRNHVQGDLVTTLSLLSEILEEAVNMDTTHPIQTPFPAPIYDALCSLEDQNVNVMYKRSSSPNISSAYDVMSENLPEDNLIVDEELDMNDSKFYSELEDLIVKQHDLGGLVEQAGCIGGDHFRLNEHKQVARVCKNEAEGRES</sequence>
<dbReference type="GO" id="GO:0005634">
    <property type="term" value="C:nucleus"/>
    <property type="evidence" value="ECO:0007669"/>
    <property type="project" value="UniProtKB-SubCell"/>
</dbReference>
<dbReference type="SMART" id="SM00415">
    <property type="entry name" value="HSF"/>
    <property type="match status" value="1"/>
</dbReference>
<feature type="domain" description="HSF-type DNA-binding" evidence="12">
    <location>
        <begin position="172"/>
        <end position="196"/>
    </location>
</feature>
<accession>A0A922JWB4</accession>
<dbReference type="Pfam" id="PF00447">
    <property type="entry name" value="HSF_DNA-bind"/>
    <property type="match status" value="1"/>
</dbReference>
<evidence type="ECO:0000256" key="6">
    <source>
        <dbReference type="ARBA" id="ARBA00023125"/>
    </source>
</evidence>
<evidence type="ECO:0000256" key="8">
    <source>
        <dbReference type="ARBA" id="ARBA00023242"/>
    </source>
</evidence>
<keyword evidence="3" id="KW-0597">Phosphoprotein</keyword>
<evidence type="ECO:0000256" key="7">
    <source>
        <dbReference type="ARBA" id="ARBA00023163"/>
    </source>
</evidence>
<reference evidence="13" key="1">
    <citation type="submission" date="2021-01" db="EMBL/GenBank/DDBJ databases">
        <authorList>
            <person name="Lovell J.T."/>
            <person name="Bentley N."/>
            <person name="Bhattarai G."/>
            <person name="Jenkins J.W."/>
            <person name="Sreedasyam A."/>
            <person name="Alarcon Y."/>
            <person name="Bock C."/>
            <person name="Boston L."/>
            <person name="Carlson J."/>
            <person name="Cervantes K."/>
            <person name="Clermont K."/>
            <person name="Krom N."/>
            <person name="Kubenka K."/>
            <person name="Mamidi S."/>
            <person name="Mattison C."/>
            <person name="Monteros M."/>
            <person name="Pisani C."/>
            <person name="Plott C."/>
            <person name="Rajasekar S."/>
            <person name="Rhein H.S."/>
            <person name="Rohla C."/>
            <person name="Song M."/>
            <person name="Hilaire R.S."/>
            <person name="Shu S."/>
            <person name="Wells L."/>
            <person name="Wang X."/>
            <person name="Webber J."/>
            <person name="Heerema R.J."/>
            <person name="Klein P."/>
            <person name="Conner P."/>
            <person name="Grauke L."/>
            <person name="Grimwood J."/>
            <person name="Schmutz J."/>
            <person name="Randall J.J."/>
        </authorList>
    </citation>
    <scope>NUCLEOTIDE SEQUENCE</scope>
    <source>
        <tissue evidence="13">Leaf</tissue>
    </source>
</reference>
<evidence type="ECO:0000256" key="5">
    <source>
        <dbReference type="ARBA" id="ARBA00023016"/>
    </source>
</evidence>
<keyword evidence="5" id="KW-0346">Stress response</keyword>
<feature type="compositionally biased region" description="Polar residues" evidence="11">
    <location>
        <begin position="30"/>
        <end position="53"/>
    </location>
</feature>
<dbReference type="GO" id="GO:0006357">
    <property type="term" value="P:regulation of transcription by RNA polymerase II"/>
    <property type="evidence" value="ECO:0007669"/>
    <property type="project" value="TreeGrafter"/>
</dbReference>
<feature type="region of interest" description="Disordered" evidence="11">
    <location>
        <begin position="1"/>
        <end position="120"/>
    </location>
</feature>
<feature type="compositionally biased region" description="Acidic residues" evidence="11">
    <location>
        <begin position="84"/>
        <end position="95"/>
    </location>
</feature>
<evidence type="ECO:0000313" key="14">
    <source>
        <dbReference type="Proteomes" id="UP000811246"/>
    </source>
</evidence>
<dbReference type="AlphaFoldDB" id="A0A922JWB4"/>
<comment type="similarity">
    <text evidence="10">Belongs to the HSF family. Class A subfamily.</text>
</comment>
<protein>
    <recommendedName>
        <fullName evidence="12">HSF-type DNA-binding domain-containing protein</fullName>
    </recommendedName>
</protein>
<keyword evidence="4" id="KW-0805">Transcription regulation</keyword>
<dbReference type="GO" id="GO:0003700">
    <property type="term" value="F:DNA-binding transcription factor activity"/>
    <property type="evidence" value="ECO:0007669"/>
    <property type="project" value="InterPro"/>
</dbReference>
<evidence type="ECO:0000259" key="12">
    <source>
        <dbReference type="PROSITE" id="PS00434"/>
    </source>
</evidence>
<dbReference type="PANTHER" id="PTHR10015">
    <property type="entry name" value="HEAT SHOCK TRANSCRIPTION FACTOR"/>
    <property type="match status" value="1"/>
</dbReference>
<dbReference type="PANTHER" id="PTHR10015:SF298">
    <property type="entry name" value="HEAT STRESS TRANSCRIPTION FACTOR A-9"/>
    <property type="match status" value="1"/>
</dbReference>
<dbReference type="Proteomes" id="UP000811246">
    <property type="component" value="Chromosome 3"/>
</dbReference>
<evidence type="ECO:0000256" key="2">
    <source>
        <dbReference type="ARBA" id="ARBA00011233"/>
    </source>
</evidence>
<dbReference type="GO" id="GO:0000978">
    <property type="term" value="F:RNA polymerase II cis-regulatory region sequence-specific DNA binding"/>
    <property type="evidence" value="ECO:0007669"/>
    <property type="project" value="TreeGrafter"/>
</dbReference>
<comment type="subcellular location">
    <subcellularLocation>
        <location evidence="1">Nucleus</location>
    </subcellularLocation>
</comment>
<gene>
    <name evidence="13" type="ORF">I3842_03G202100</name>
</gene>
<evidence type="ECO:0000256" key="9">
    <source>
        <dbReference type="ARBA" id="ARBA00054492"/>
    </source>
</evidence>
<evidence type="ECO:0000313" key="13">
    <source>
        <dbReference type="EMBL" id="KAG6723308.1"/>
    </source>
</evidence>
<name>A0A922JWB4_CARIL</name>
<evidence type="ECO:0000256" key="10">
    <source>
        <dbReference type="ARBA" id="ARBA00061350"/>
    </source>
</evidence>
<dbReference type="InterPro" id="IPR000232">
    <property type="entry name" value="HSF_DNA-bd"/>
</dbReference>
<evidence type="ECO:0000256" key="11">
    <source>
        <dbReference type="SAM" id="MobiDB-lite"/>
    </source>
</evidence>
<evidence type="ECO:0000256" key="4">
    <source>
        <dbReference type="ARBA" id="ARBA00023015"/>
    </source>
</evidence>
<comment type="function">
    <text evidence="9">Transcriptional activator that specifically binds DNA sequence 5'-AGAAnnTTCT-3' known as heat shock promoter elements (HSE).</text>
</comment>